<dbReference type="GO" id="GO:0006744">
    <property type="term" value="P:ubiquinone biosynthetic process"/>
    <property type="evidence" value="ECO:0007669"/>
    <property type="project" value="UniProtKB-UniRule"/>
</dbReference>
<feature type="binding site" evidence="9">
    <location>
        <position position="177"/>
    </location>
    <ligand>
        <name>Fe cation</name>
        <dbReference type="ChEBI" id="CHEBI:24875"/>
        <label>2</label>
    </ligand>
</feature>
<comment type="catalytic activity">
    <reaction evidence="9">
        <text>a 5-methoxy-2-methyl-3-(all-trans-polyprenyl)benzene-1,4-diol + AH2 + O2 = a 3-demethylubiquinol + A + H2O</text>
        <dbReference type="Rhea" id="RHEA:50908"/>
        <dbReference type="Rhea" id="RHEA-COMP:10859"/>
        <dbReference type="Rhea" id="RHEA-COMP:10914"/>
        <dbReference type="ChEBI" id="CHEBI:13193"/>
        <dbReference type="ChEBI" id="CHEBI:15377"/>
        <dbReference type="ChEBI" id="CHEBI:15379"/>
        <dbReference type="ChEBI" id="CHEBI:17499"/>
        <dbReference type="ChEBI" id="CHEBI:84167"/>
        <dbReference type="ChEBI" id="CHEBI:84422"/>
        <dbReference type="EC" id="1.14.99.60"/>
    </reaction>
</comment>
<keyword evidence="3 9" id="KW-0831">Ubiquinone biosynthesis</keyword>
<proteinExistence type="inferred from homology"/>
<accession>A0A937LHE2</accession>
<comment type="pathway">
    <text evidence="1 9">Cofactor biosynthesis; ubiquinone biosynthesis.</text>
</comment>
<feature type="binding site" evidence="9">
    <location>
        <position position="93"/>
    </location>
    <ligand>
        <name>Fe cation</name>
        <dbReference type="ChEBI" id="CHEBI:24875"/>
        <label>1</label>
    </ligand>
</feature>
<evidence type="ECO:0000256" key="4">
    <source>
        <dbReference type="ARBA" id="ARBA00022723"/>
    </source>
</evidence>
<evidence type="ECO:0000256" key="7">
    <source>
        <dbReference type="ARBA" id="ARBA00023033"/>
    </source>
</evidence>
<evidence type="ECO:0000313" key="10">
    <source>
        <dbReference type="EMBL" id="MBL6818557.1"/>
    </source>
</evidence>
<dbReference type="InterPro" id="IPR011566">
    <property type="entry name" value="Ubq_synth_Coq7"/>
</dbReference>
<evidence type="ECO:0000256" key="5">
    <source>
        <dbReference type="ARBA" id="ARBA00023002"/>
    </source>
</evidence>
<dbReference type="PANTHER" id="PTHR11237:SF4">
    <property type="entry name" value="5-DEMETHOXYUBIQUINONE HYDROXYLASE, MITOCHONDRIAL"/>
    <property type="match status" value="1"/>
</dbReference>
<dbReference type="HAMAP" id="MF_01658">
    <property type="entry name" value="COQ7"/>
    <property type="match status" value="1"/>
</dbReference>
<dbReference type="PANTHER" id="PTHR11237">
    <property type="entry name" value="COENZYME Q10 BIOSYNTHESIS PROTEIN 7"/>
    <property type="match status" value="1"/>
</dbReference>
<dbReference type="CDD" id="cd01042">
    <property type="entry name" value="DMQH"/>
    <property type="match status" value="1"/>
</dbReference>
<dbReference type="InterPro" id="IPR047809">
    <property type="entry name" value="COQ7_proteobact"/>
</dbReference>
<protein>
    <recommendedName>
        <fullName evidence="9">3-demethoxyubiquinol 3-hydroxylase</fullName>
        <shortName evidence="9">DMQ hydroxylase</shortName>
        <ecNumber evidence="9">1.14.99.60</ecNumber>
    </recommendedName>
    <alternativeName>
        <fullName evidence="9">2-nonaprenyl-3-methyl-6-methoxy-1,4-benzoquinol hydroxylase</fullName>
    </alternativeName>
</protein>
<evidence type="ECO:0000256" key="2">
    <source>
        <dbReference type="ARBA" id="ARBA00022475"/>
    </source>
</evidence>
<gene>
    <name evidence="9 10" type="primary">coq7</name>
    <name evidence="10" type="ORF">ISQ64_04045</name>
</gene>
<feature type="binding site" evidence="9">
    <location>
        <position position="174"/>
    </location>
    <ligand>
        <name>Fe cation</name>
        <dbReference type="ChEBI" id="CHEBI:24875"/>
        <label>2</label>
    </ligand>
</feature>
<keyword evidence="7 9" id="KW-0503">Monooxygenase</keyword>
<dbReference type="InterPro" id="IPR009078">
    <property type="entry name" value="Ferritin-like_SF"/>
</dbReference>
<keyword evidence="5 9" id="KW-0560">Oxidoreductase</keyword>
<feature type="binding site" evidence="9">
    <location>
        <position position="90"/>
    </location>
    <ligand>
        <name>Fe cation</name>
        <dbReference type="ChEBI" id="CHEBI:24875"/>
        <label>1</label>
    </ligand>
</feature>
<name>A0A937LHE2_9GAMM</name>
<dbReference type="NCBIfam" id="NF033656">
    <property type="entry name" value="DMQ_monoox_COQ7"/>
    <property type="match status" value="1"/>
</dbReference>
<evidence type="ECO:0000313" key="11">
    <source>
        <dbReference type="Proteomes" id="UP000711391"/>
    </source>
</evidence>
<feature type="binding site" evidence="9">
    <location>
        <position position="142"/>
    </location>
    <ligand>
        <name>Fe cation</name>
        <dbReference type="ChEBI" id="CHEBI:24875"/>
        <label>2</label>
    </ligand>
</feature>
<feature type="binding site" evidence="9">
    <location>
        <position position="60"/>
    </location>
    <ligand>
        <name>Fe cation</name>
        <dbReference type="ChEBI" id="CHEBI:24875"/>
        <label>1</label>
    </ligand>
</feature>
<dbReference type="Gene3D" id="1.20.1260.10">
    <property type="match status" value="1"/>
</dbReference>
<keyword evidence="4 9" id="KW-0479">Metal-binding</keyword>
<sequence>MSLVNNIVNEFDIALKTLSNKKSGTGRSYPADSIETDNESLTQKEKEQSIQMMRVNLAGEVAAQALYRGQAFVCKDQKIKEHLTKAGEEETDHLVWCKKRLDELDGKGSLLNPLWYAGSFAIGAIFGRYGEKVSLGFVEETEKQVVAHLDKHLNKISSKDKATIEILKTMREDEDTHAQQAIENGGEELEIPTKKIMKYTAKVMTSTSTHI</sequence>
<evidence type="ECO:0000256" key="1">
    <source>
        <dbReference type="ARBA" id="ARBA00004749"/>
    </source>
</evidence>
<keyword evidence="2 9" id="KW-1003">Cell membrane</keyword>
<dbReference type="SUPFAM" id="SSF47240">
    <property type="entry name" value="Ferritin-like"/>
    <property type="match status" value="1"/>
</dbReference>
<dbReference type="InterPro" id="IPR012347">
    <property type="entry name" value="Ferritin-like"/>
</dbReference>
<keyword evidence="6 9" id="KW-0408">Iron</keyword>
<comment type="subcellular location">
    <subcellularLocation>
        <location evidence="9">Cell membrane</location>
        <topology evidence="9">Peripheral membrane protein</topology>
    </subcellularLocation>
</comment>
<comment type="function">
    <text evidence="9">Catalyzes the hydroxylation of 2-nonaprenyl-3-methyl-6-methoxy-1,4-benzoquinol during ubiquinone biosynthesis.</text>
</comment>
<dbReference type="AlphaFoldDB" id="A0A937LHE2"/>
<evidence type="ECO:0000256" key="8">
    <source>
        <dbReference type="ARBA" id="ARBA00023136"/>
    </source>
</evidence>
<keyword evidence="8 9" id="KW-0472">Membrane</keyword>
<dbReference type="GO" id="GO:0046872">
    <property type="term" value="F:metal ion binding"/>
    <property type="evidence" value="ECO:0007669"/>
    <property type="project" value="UniProtKB-KW"/>
</dbReference>
<feature type="binding site" evidence="9">
    <location>
        <position position="90"/>
    </location>
    <ligand>
        <name>Fe cation</name>
        <dbReference type="ChEBI" id="CHEBI:24875"/>
        <label>2</label>
    </ligand>
</feature>
<evidence type="ECO:0000256" key="9">
    <source>
        <dbReference type="HAMAP-Rule" id="MF_01658"/>
    </source>
</evidence>
<comment type="caution">
    <text evidence="10">The sequence shown here is derived from an EMBL/GenBank/DDBJ whole genome shotgun (WGS) entry which is preliminary data.</text>
</comment>
<reference evidence="10" key="1">
    <citation type="submission" date="2020-10" db="EMBL/GenBank/DDBJ databases">
        <title>Microbiome of the Black Sea water column analyzed by genome centric metagenomics.</title>
        <authorList>
            <person name="Cabello-Yeves P.J."/>
            <person name="Callieri C."/>
            <person name="Picazo A."/>
            <person name="Mehrshad M."/>
            <person name="Haro-Moreno J.M."/>
            <person name="Roda-Garcia J."/>
            <person name="Dzembekova N."/>
            <person name="Slabakova V."/>
            <person name="Slabakova N."/>
            <person name="Moncheva S."/>
            <person name="Rodriguez-Valera F."/>
        </authorList>
    </citation>
    <scope>NUCLEOTIDE SEQUENCE</scope>
    <source>
        <strain evidence="10">BS307-5m-G50</strain>
    </source>
</reference>
<dbReference type="EC" id="1.14.99.60" evidence="9"/>
<dbReference type="EMBL" id="JADHQD010000025">
    <property type="protein sequence ID" value="MBL6818557.1"/>
    <property type="molecule type" value="Genomic_DNA"/>
</dbReference>
<dbReference type="Proteomes" id="UP000711391">
    <property type="component" value="Unassembled WGS sequence"/>
</dbReference>
<organism evidence="10 11">
    <name type="scientific">SAR86 cluster bacterium</name>
    <dbReference type="NCBI Taxonomy" id="2030880"/>
    <lineage>
        <taxon>Bacteria</taxon>
        <taxon>Pseudomonadati</taxon>
        <taxon>Pseudomonadota</taxon>
        <taxon>Gammaproteobacteria</taxon>
        <taxon>SAR86 cluster</taxon>
    </lineage>
</organism>
<dbReference type="GO" id="GO:0005886">
    <property type="term" value="C:plasma membrane"/>
    <property type="evidence" value="ECO:0007669"/>
    <property type="project" value="UniProtKB-SubCell"/>
</dbReference>
<dbReference type="Pfam" id="PF03232">
    <property type="entry name" value="COQ7"/>
    <property type="match status" value="1"/>
</dbReference>
<comment type="similarity">
    <text evidence="9">Belongs to the COQ7 family.</text>
</comment>
<feature type="binding site" evidence="9">
    <location>
        <position position="174"/>
    </location>
    <ligand>
        <name>Fe cation</name>
        <dbReference type="ChEBI" id="CHEBI:24875"/>
        <label>1</label>
    </ligand>
</feature>
<comment type="cofactor">
    <cofactor evidence="9">
        <name>Fe cation</name>
        <dbReference type="ChEBI" id="CHEBI:24875"/>
    </cofactor>
    <text evidence="9">Binds 2 iron ions per subunit.</text>
</comment>
<dbReference type="GO" id="GO:0008682">
    <property type="term" value="F:3-demethoxyubiquinol 3-hydroxylase activity"/>
    <property type="evidence" value="ECO:0007669"/>
    <property type="project" value="UniProtKB-EC"/>
</dbReference>
<evidence type="ECO:0000256" key="6">
    <source>
        <dbReference type="ARBA" id="ARBA00023004"/>
    </source>
</evidence>
<evidence type="ECO:0000256" key="3">
    <source>
        <dbReference type="ARBA" id="ARBA00022688"/>
    </source>
</evidence>